<proteinExistence type="predicted"/>
<organism evidence="2 3">
    <name type="scientific">Dreissena polymorpha</name>
    <name type="common">Zebra mussel</name>
    <name type="synonym">Mytilus polymorpha</name>
    <dbReference type="NCBI Taxonomy" id="45954"/>
    <lineage>
        <taxon>Eukaryota</taxon>
        <taxon>Metazoa</taxon>
        <taxon>Spiralia</taxon>
        <taxon>Lophotrochozoa</taxon>
        <taxon>Mollusca</taxon>
        <taxon>Bivalvia</taxon>
        <taxon>Autobranchia</taxon>
        <taxon>Heteroconchia</taxon>
        <taxon>Euheterodonta</taxon>
        <taxon>Imparidentia</taxon>
        <taxon>Neoheterodontei</taxon>
        <taxon>Myida</taxon>
        <taxon>Dreissenoidea</taxon>
        <taxon>Dreissenidae</taxon>
        <taxon>Dreissena</taxon>
    </lineage>
</organism>
<gene>
    <name evidence="2" type="ORF">DPMN_151378</name>
</gene>
<evidence type="ECO:0000313" key="3">
    <source>
        <dbReference type="Proteomes" id="UP000828390"/>
    </source>
</evidence>
<accession>A0A9D4FH10</accession>
<dbReference type="Proteomes" id="UP000828390">
    <property type="component" value="Unassembled WGS sequence"/>
</dbReference>
<dbReference type="EMBL" id="JAIWYP010000007">
    <property type="protein sequence ID" value="KAH3797791.1"/>
    <property type="molecule type" value="Genomic_DNA"/>
</dbReference>
<name>A0A9D4FH10_DREPO</name>
<comment type="caution">
    <text evidence="2">The sequence shown here is derived from an EMBL/GenBank/DDBJ whole genome shotgun (WGS) entry which is preliminary data.</text>
</comment>
<keyword evidence="3" id="KW-1185">Reference proteome</keyword>
<dbReference type="AlphaFoldDB" id="A0A9D4FH10"/>
<protein>
    <submittedName>
        <fullName evidence="2">Uncharacterized protein</fullName>
    </submittedName>
</protein>
<evidence type="ECO:0000256" key="1">
    <source>
        <dbReference type="SAM" id="MobiDB-lite"/>
    </source>
</evidence>
<reference evidence="2" key="2">
    <citation type="submission" date="2020-11" db="EMBL/GenBank/DDBJ databases">
        <authorList>
            <person name="McCartney M.A."/>
            <person name="Auch B."/>
            <person name="Kono T."/>
            <person name="Mallez S."/>
            <person name="Becker A."/>
            <person name="Gohl D.M."/>
            <person name="Silverstein K.A.T."/>
            <person name="Koren S."/>
            <person name="Bechman K.B."/>
            <person name="Herman A."/>
            <person name="Abrahante J.E."/>
            <person name="Garbe J."/>
        </authorList>
    </citation>
    <scope>NUCLEOTIDE SEQUENCE</scope>
    <source>
        <strain evidence="2">Duluth1</strain>
        <tissue evidence="2">Whole animal</tissue>
    </source>
</reference>
<feature type="region of interest" description="Disordered" evidence="1">
    <location>
        <begin position="1"/>
        <end position="31"/>
    </location>
</feature>
<evidence type="ECO:0000313" key="2">
    <source>
        <dbReference type="EMBL" id="KAH3797791.1"/>
    </source>
</evidence>
<reference evidence="2" key="1">
    <citation type="journal article" date="2019" name="bioRxiv">
        <title>The Genome of the Zebra Mussel, Dreissena polymorpha: A Resource for Invasive Species Research.</title>
        <authorList>
            <person name="McCartney M.A."/>
            <person name="Auch B."/>
            <person name="Kono T."/>
            <person name="Mallez S."/>
            <person name="Zhang Y."/>
            <person name="Obille A."/>
            <person name="Becker A."/>
            <person name="Abrahante J.E."/>
            <person name="Garbe J."/>
            <person name="Badalamenti J.P."/>
            <person name="Herman A."/>
            <person name="Mangelson H."/>
            <person name="Liachko I."/>
            <person name="Sullivan S."/>
            <person name="Sone E.D."/>
            <person name="Koren S."/>
            <person name="Silverstein K.A.T."/>
            <person name="Beckman K.B."/>
            <person name="Gohl D.M."/>
        </authorList>
    </citation>
    <scope>NUCLEOTIDE SEQUENCE</scope>
    <source>
        <strain evidence="2">Duluth1</strain>
        <tissue evidence="2">Whole animal</tissue>
    </source>
</reference>
<sequence length="141" mass="15506">MPRPLGGHVFNQPASFSNSSNNNGASRVKNAPPLGSHVFKANFHEDRKIIVASGVLTRKKCPAPGGHVFPPTGIILELVQDIIGMNLQTKFYEDQTINGAFRKNAPPLGSHVFQATQMLMTHDTQRTKGDHKAHHEHVVLR</sequence>